<keyword evidence="2" id="KW-0378">Hydrolase</keyword>
<feature type="domain" description="AB hydrolase-1" evidence="1">
    <location>
        <begin position="22"/>
        <end position="275"/>
    </location>
</feature>
<dbReference type="GO" id="GO:0016787">
    <property type="term" value="F:hydrolase activity"/>
    <property type="evidence" value="ECO:0007669"/>
    <property type="project" value="UniProtKB-KW"/>
</dbReference>
<name>A0ABX7KBR0_9SPHN</name>
<evidence type="ECO:0000313" key="3">
    <source>
        <dbReference type="Proteomes" id="UP000663637"/>
    </source>
</evidence>
<dbReference type="InterPro" id="IPR050471">
    <property type="entry name" value="AB_hydrolase"/>
</dbReference>
<dbReference type="EMBL" id="CP061510">
    <property type="protein sequence ID" value="QSB45705.1"/>
    <property type="molecule type" value="Genomic_DNA"/>
</dbReference>
<evidence type="ECO:0000259" key="1">
    <source>
        <dbReference type="Pfam" id="PF00561"/>
    </source>
</evidence>
<dbReference type="RefSeq" id="WP_205444914.1">
    <property type="nucleotide sequence ID" value="NZ_CP061510.1"/>
</dbReference>
<keyword evidence="3" id="KW-1185">Reference proteome</keyword>
<dbReference type="Pfam" id="PF00561">
    <property type="entry name" value="Abhydrolase_1"/>
    <property type="match status" value="1"/>
</dbReference>
<dbReference type="InterPro" id="IPR000073">
    <property type="entry name" value="AB_hydrolase_1"/>
</dbReference>
<dbReference type="PANTHER" id="PTHR43433">
    <property type="entry name" value="HYDROLASE, ALPHA/BETA FOLD FAMILY PROTEIN"/>
    <property type="match status" value="1"/>
</dbReference>
<protein>
    <submittedName>
        <fullName evidence="2">Alpha/beta fold hydrolase</fullName>
    </submittedName>
</protein>
<dbReference type="InterPro" id="IPR029058">
    <property type="entry name" value="AB_hydrolase_fold"/>
</dbReference>
<sequence length="294" mass="31365">MAQITANDITIEYEDYGDPGDPAILLVMGLGAQLTLWPIELVDALVERGFRVIRYDNRDIGLSQKMDGEEAPGIFKLVLMNRLGLKPRVPYTLSDMAADGVGLLEALNIDNAHIVGASMGGMIAQLIAAEHPKRTASLTSIMSTTGNRKLPAAQKEAIKVLTTRPPSADEEVLVAHGIRVARTIGSPAYPPSEDRLLSRVREGVRRSYYPDGLPRQLAAILADGDRRKRLAAISAPTLVIHGEADPLVPLAGGLDTAESIPGARISTFPGMGHDLPLALVEPIADLIAEHAGKA</sequence>
<dbReference type="PANTHER" id="PTHR43433:SF5">
    <property type="entry name" value="AB HYDROLASE-1 DOMAIN-CONTAINING PROTEIN"/>
    <property type="match status" value="1"/>
</dbReference>
<dbReference type="SUPFAM" id="SSF53474">
    <property type="entry name" value="alpha/beta-Hydrolases"/>
    <property type="match status" value="1"/>
</dbReference>
<reference evidence="2 3" key="1">
    <citation type="submission" date="2020-09" db="EMBL/GenBank/DDBJ databases">
        <title>Complete genome sequence of altererythrobacter flavus SS-21NJ, isolated from Dongying oil sludge in Shandong province.</title>
        <authorList>
            <person name="Sun S."/>
            <person name="Zhang Z."/>
        </authorList>
    </citation>
    <scope>NUCLEOTIDE SEQUENCE [LARGE SCALE GENOMIC DNA]</scope>
    <source>
        <strain evidence="2 3">SS-21NJ</strain>
    </source>
</reference>
<gene>
    <name evidence="2" type="ORF">IDJ81_06260</name>
</gene>
<dbReference type="Proteomes" id="UP000663637">
    <property type="component" value="Chromosome"/>
</dbReference>
<proteinExistence type="predicted"/>
<accession>A0ABX7KBR0</accession>
<evidence type="ECO:0000313" key="2">
    <source>
        <dbReference type="EMBL" id="QSB45705.1"/>
    </source>
</evidence>
<dbReference type="Gene3D" id="3.40.50.1820">
    <property type="entry name" value="alpha/beta hydrolase"/>
    <property type="match status" value="1"/>
</dbReference>
<organism evidence="2 3">
    <name type="scientific">Tsuneonella flava</name>
    <dbReference type="NCBI Taxonomy" id="2055955"/>
    <lineage>
        <taxon>Bacteria</taxon>
        <taxon>Pseudomonadati</taxon>
        <taxon>Pseudomonadota</taxon>
        <taxon>Alphaproteobacteria</taxon>
        <taxon>Sphingomonadales</taxon>
        <taxon>Erythrobacteraceae</taxon>
        <taxon>Tsuneonella</taxon>
    </lineage>
</organism>